<keyword evidence="5 9" id="KW-0125">Carotenoid biosynthesis</keyword>
<dbReference type="NCBIfam" id="TIGR02734">
    <property type="entry name" value="crtI_fam"/>
    <property type="match status" value="1"/>
</dbReference>
<protein>
    <recommendedName>
        <fullName evidence="8">Phytoene dehydrogenase</fullName>
    </recommendedName>
</protein>
<dbReference type="PROSITE" id="PS00982">
    <property type="entry name" value="PHYTOENE_DH"/>
    <property type="match status" value="1"/>
</dbReference>
<dbReference type="SUPFAM" id="SSF51905">
    <property type="entry name" value="FAD/NAD(P)-binding domain"/>
    <property type="match status" value="1"/>
</dbReference>
<comment type="cofactor">
    <cofactor evidence="1">
        <name>FAD</name>
        <dbReference type="ChEBI" id="CHEBI:57692"/>
    </cofactor>
</comment>
<comment type="pathway">
    <text evidence="2 9">Carotenoid biosynthesis.</text>
</comment>
<keyword evidence="7 9" id="KW-0560">Oxidoreductase</keyword>
<dbReference type="eggNOG" id="COG1233">
    <property type="taxonomic scope" value="Bacteria"/>
</dbReference>
<evidence type="ECO:0000256" key="5">
    <source>
        <dbReference type="ARBA" id="ARBA00022746"/>
    </source>
</evidence>
<name>F3L4J8_9GAMM</name>
<keyword evidence="11" id="KW-1185">Reference proteome</keyword>
<dbReference type="Gene3D" id="3.50.50.60">
    <property type="entry name" value="FAD/NAD(P)-binding domain"/>
    <property type="match status" value="2"/>
</dbReference>
<dbReference type="OrthoDB" id="9774675at2"/>
<dbReference type="PANTHER" id="PTHR43734">
    <property type="entry name" value="PHYTOENE DESATURASE"/>
    <property type="match status" value="1"/>
</dbReference>
<dbReference type="EMBL" id="AEIG01000085">
    <property type="protein sequence ID" value="EGG28737.1"/>
    <property type="molecule type" value="Genomic_DNA"/>
</dbReference>
<accession>F3L4J8</accession>
<keyword evidence="6" id="KW-0274">FAD</keyword>
<sequence length="495" mass="55427">MTTDQTRTLVVGGGFGGIASALRCRALGHQVTLVDRLSELGGRAQVFEREGFRHDAGPTVITAPFMFEELFQLFNKDLADYADIVPLDTWYEFYFNDGKSFTYKGDIEHTFAEIAKFEPKDVAGYQSLLALSQKIFAVGFEQLSAQPFTTFTTMLKQVPALIRLQSYRTVFGLVSRFIRNEHLRKVFSVHPLLVGGNPYTTTSIYTLIHYLERQWGIHFCMGGTGALVSALKTLMQEEGIVVQTECDIEQILIENHRATGVVTSQGQTIRADNVVFNGDAPHAYRALLPQSLKRQPIRRPEALTQYSMGLFVLYFGTRTTYSDIAHHTIWLGPRHKELLEDIFDNHIVPDDFSLYLHRPTATDPTFAPEGCESFYVLCPVSNLKSGTDWEVEGPRLRDRIVTALNETILPGLADTICAEFWMTPEDFKTQYRSEHGAGFSIAPTLTQSAYFRYHNRDPDVSNLYFTGAGTHPGAGLPGVLSSAKVVEHLMRGEGA</sequence>
<evidence type="ECO:0000256" key="8">
    <source>
        <dbReference type="ARBA" id="ARBA00031986"/>
    </source>
</evidence>
<keyword evidence="4" id="KW-0285">Flavoprotein</keyword>
<evidence type="ECO:0000313" key="11">
    <source>
        <dbReference type="Proteomes" id="UP000005615"/>
    </source>
</evidence>
<organism evidence="10 11">
    <name type="scientific">Aequoribacter fuscus</name>
    <dbReference type="NCBI Taxonomy" id="2518989"/>
    <lineage>
        <taxon>Bacteria</taxon>
        <taxon>Pseudomonadati</taxon>
        <taxon>Pseudomonadota</taxon>
        <taxon>Gammaproteobacteria</taxon>
        <taxon>Cellvibrionales</taxon>
        <taxon>Halieaceae</taxon>
        <taxon>Aequoribacter</taxon>
    </lineage>
</organism>
<proteinExistence type="inferred from homology"/>
<dbReference type="AlphaFoldDB" id="F3L4J8"/>
<evidence type="ECO:0000313" key="10">
    <source>
        <dbReference type="EMBL" id="EGG28737.1"/>
    </source>
</evidence>
<dbReference type="InterPro" id="IPR002937">
    <property type="entry name" value="Amino_oxidase"/>
</dbReference>
<comment type="similarity">
    <text evidence="3 9">Belongs to the carotenoid/retinoid oxidoreductase family.</text>
</comment>
<evidence type="ECO:0000256" key="6">
    <source>
        <dbReference type="ARBA" id="ARBA00022827"/>
    </source>
</evidence>
<dbReference type="RefSeq" id="WP_009576755.1">
    <property type="nucleotide sequence ID" value="NZ_AEIG01000085.1"/>
</dbReference>
<reference evidence="10 11" key="1">
    <citation type="journal article" date="2011" name="J. Bacteriol.">
        <title>Genome sequence of strain IMCC3088, a proteorhodopsin-containing marine bacterium belonging to the OM60/NOR5 clade.</title>
        <authorList>
            <person name="Jang Y."/>
            <person name="Oh H.M."/>
            <person name="Kang I."/>
            <person name="Lee K."/>
            <person name="Yang S.J."/>
            <person name="Cho J.C."/>
        </authorList>
    </citation>
    <scope>NUCLEOTIDE SEQUENCE [LARGE SCALE GENOMIC DNA]</scope>
    <source>
        <strain evidence="10 11">IMCC3088</strain>
    </source>
</reference>
<dbReference type="Proteomes" id="UP000005615">
    <property type="component" value="Unassembled WGS sequence"/>
</dbReference>
<comment type="caution">
    <text evidence="10">The sequence shown here is derived from an EMBL/GenBank/DDBJ whole genome shotgun (WGS) entry which is preliminary data.</text>
</comment>
<dbReference type="GO" id="GO:0016117">
    <property type="term" value="P:carotenoid biosynthetic process"/>
    <property type="evidence" value="ECO:0007669"/>
    <property type="project" value="UniProtKB-KW"/>
</dbReference>
<dbReference type="GO" id="GO:0016627">
    <property type="term" value="F:oxidoreductase activity, acting on the CH-CH group of donors"/>
    <property type="evidence" value="ECO:0007669"/>
    <property type="project" value="UniProtKB-ARBA"/>
</dbReference>
<evidence type="ECO:0000256" key="1">
    <source>
        <dbReference type="ARBA" id="ARBA00001974"/>
    </source>
</evidence>
<dbReference type="InterPro" id="IPR008150">
    <property type="entry name" value="Phytoene_DH_bac_CS"/>
</dbReference>
<evidence type="ECO:0000256" key="3">
    <source>
        <dbReference type="ARBA" id="ARBA00006046"/>
    </source>
</evidence>
<evidence type="ECO:0000256" key="4">
    <source>
        <dbReference type="ARBA" id="ARBA00022630"/>
    </source>
</evidence>
<dbReference type="InterPro" id="IPR036188">
    <property type="entry name" value="FAD/NAD-bd_sf"/>
</dbReference>
<evidence type="ECO:0000256" key="7">
    <source>
        <dbReference type="ARBA" id="ARBA00023002"/>
    </source>
</evidence>
<evidence type="ECO:0000256" key="9">
    <source>
        <dbReference type="RuleBase" id="RU362075"/>
    </source>
</evidence>
<dbReference type="STRING" id="2518989.IMCC3088_2599"/>
<dbReference type="PANTHER" id="PTHR43734:SF3">
    <property type="entry name" value="B-CAROTENE KETOLASE"/>
    <property type="match status" value="1"/>
</dbReference>
<evidence type="ECO:0000256" key="2">
    <source>
        <dbReference type="ARBA" id="ARBA00004829"/>
    </source>
</evidence>
<dbReference type="Pfam" id="PF01593">
    <property type="entry name" value="Amino_oxidase"/>
    <property type="match status" value="1"/>
</dbReference>
<dbReference type="InterPro" id="IPR014105">
    <property type="entry name" value="Carotenoid/retinoid_OxRdtase"/>
</dbReference>
<gene>
    <name evidence="10" type="ORF">IMCC3088_2599</name>
</gene>